<feature type="region of interest" description="Disordered" evidence="1">
    <location>
        <begin position="71"/>
        <end position="115"/>
    </location>
</feature>
<evidence type="ECO:0000313" key="3">
    <source>
        <dbReference type="Proteomes" id="UP000654075"/>
    </source>
</evidence>
<feature type="compositionally biased region" description="Polar residues" evidence="1">
    <location>
        <begin position="71"/>
        <end position="90"/>
    </location>
</feature>
<sequence length="165" mass="17527">MAAATSDAGESGSRLGDDMNSRGSFVSAKSSGSAWRSVGRSGTTGPKQVPSSQTLKSEAFKFWLPPRTVSVSQSSDRSAGQPKTLSNFSESLRLKSKGQEEAEPPDLPEGVPSLGSVKHPECTPCVFAHRPSGCAPGANCTYCHFEHEKISRVRLKKAMVTPSQE</sequence>
<comment type="caution">
    <text evidence="2">The sequence shown here is derived from an EMBL/GenBank/DDBJ whole genome shotgun (WGS) entry which is preliminary data.</text>
</comment>
<gene>
    <name evidence="2" type="ORF">PGLA1383_LOCUS40694</name>
</gene>
<name>A0A813G8S6_POLGL</name>
<protein>
    <recommendedName>
        <fullName evidence="4">C3H1-type domain-containing protein</fullName>
    </recommendedName>
</protein>
<dbReference type="Proteomes" id="UP000654075">
    <property type="component" value="Unassembled WGS sequence"/>
</dbReference>
<dbReference type="EMBL" id="CAJNNV010028166">
    <property type="protein sequence ID" value="CAE8623427.1"/>
    <property type="molecule type" value="Genomic_DNA"/>
</dbReference>
<reference evidence="2" key="1">
    <citation type="submission" date="2021-02" db="EMBL/GenBank/DDBJ databases">
        <authorList>
            <person name="Dougan E. K."/>
            <person name="Rhodes N."/>
            <person name="Thang M."/>
            <person name="Chan C."/>
        </authorList>
    </citation>
    <scope>NUCLEOTIDE SEQUENCE</scope>
</reference>
<dbReference type="AlphaFoldDB" id="A0A813G8S6"/>
<organism evidence="2 3">
    <name type="scientific">Polarella glacialis</name>
    <name type="common">Dinoflagellate</name>
    <dbReference type="NCBI Taxonomy" id="89957"/>
    <lineage>
        <taxon>Eukaryota</taxon>
        <taxon>Sar</taxon>
        <taxon>Alveolata</taxon>
        <taxon>Dinophyceae</taxon>
        <taxon>Suessiales</taxon>
        <taxon>Suessiaceae</taxon>
        <taxon>Polarella</taxon>
    </lineage>
</organism>
<evidence type="ECO:0000256" key="1">
    <source>
        <dbReference type="SAM" id="MobiDB-lite"/>
    </source>
</evidence>
<feature type="region of interest" description="Disordered" evidence="1">
    <location>
        <begin position="1"/>
        <end position="57"/>
    </location>
</feature>
<evidence type="ECO:0008006" key="4">
    <source>
        <dbReference type="Google" id="ProtNLM"/>
    </source>
</evidence>
<proteinExistence type="predicted"/>
<evidence type="ECO:0000313" key="2">
    <source>
        <dbReference type="EMBL" id="CAE8623427.1"/>
    </source>
</evidence>
<accession>A0A813G8S6</accession>
<keyword evidence="3" id="KW-1185">Reference proteome</keyword>
<feature type="compositionally biased region" description="Polar residues" evidence="1">
    <location>
        <begin position="21"/>
        <end position="56"/>
    </location>
</feature>